<dbReference type="InterPro" id="IPR039506">
    <property type="entry name" value="SPOB_a"/>
</dbReference>
<gene>
    <name evidence="16" type="ORF">F8O03_14020</name>
</gene>
<dbReference type="Pfam" id="PF14689">
    <property type="entry name" value="SPOB_a"/>
    <property type="match status" value="1"/>
</dbReference>
<dbReference type="Gene3D" id="3.30.565.10">
    <property type="entry name" value="Histidine kinase-like ATPase, C-terminal domain"/>
    <property type="match status" value="1"/>
</dbReference>
<dbReference type="SUPFAM" id="SSF103190">
    <property type="entry name" value="Sensory domain-like"/>
    <property type="match status" value="1"/>
</dbReference>
<dbReference type="InterPro" id="IPR005467">
    <property type="entry name" value="His_kinase_dom"/>
</dbReference>
<evidence type="ECO:0000256" key="7">
    <source>
        <dbReference type="ARBA" id="ARBA00022692"/>
    </source>
</evidence>
<dbReference type="PANTHER" id="PTHR43547:SF10">
    <property type="entry name" value="SENSOR HISTIDINE KINASE DCUS"/>
    <property type="match status" value="1"/>
</dbReference>
<dbReference type="EMBL" id="WBJX01000005">
    <property type="protein sequence ID" value="KAB1636694.1"/>
    <property type="molecule type" value="Genomic_DNA"/>
</dbReference>
<feature type="transmembrane region" description="Helical" evidence="14">
    <location>
        <begin position="71"/>
        <end position="91"/>
    </location>
</feature>
<dbReference type="InterPro" id="IPR016120">
    <property type="entry name" value="Sig_transdc_His_kin_SpoOB"/>
</dbReference>
<comment type="catalytic activity">
    <reaction evidence="1">
        <text>ATP + protein L-histidine = ADP + protein N-phospho-L-histidine.</text>
        <dbReference type="EC" id="2.7.13.3"/>
    </reaction>
</comment>
<evidence type="ECO:0000256" key="3">
    <source>
        <dbReference type="ARBA" id="ARBA00012438"/>
    </source>
</evidence>
<reference evidence="16 17" key="1">
    <citation type="submission" date="2019-09" db="EMBL/GenBank/DDBJ databases">
        <title>Phylogeny of genus Pseudoclavibacter and closely related genus.</title>
        <authorList>
            <person name="Li Y."/>
        </authorList>
    </citation>
    <scope>NUCLEOTIDE SEQUENCE [LARGE SCALE GENOMIC DNA]</scope>
    <source>
        <strain evidence="16 17">THG-MD12</strain>
    </source>
</reference>
<evidence type="ECO:0000256" key="12">
    <source>
        <dbReference type="ARBA" id="ARBA00023012"/>
    </source>
</evidence>
<evidence type="ECO:0000256" key="5">
    <source>
        <dbReference type="ARBA" id="ARBA00022553"/>
    </source>
</evidence>
<evidence type="ECO:0000256" key="10">
    <source>
        <dbReference type="ARBA" id="ARBA00022840"/>
    </source>
</evidence>
<keyword evidence="13 14" id="KW-0472">Membrane</keyword>
<keyword evidence="7 14" id="KW-0812">Transmembrane</keyword>
<dbReference type="InterPro" id="IPR000014">
    <property type="entry name" value="PAS"/>
</dbReference>
<keyword evidence="8" id="KW-0547">Nucleotide-binding</keyword>
<feature type="domain" description="Histidine kinase" evidence="15">
    <location>
        <begin position="398"/>
        <end position="583"/>
    </location>
</feature>
<evidence type="ECO:0000313" key="17">
    <source>
        <dbReference type="Proteomes" id="UP000490386"/>
    </source>
</evidence>
<dbReference type="GO" id="GO:0005524">
    <property type="term" value="F:ATP binding"/>
    <property type="evidence" value="ECO:0007669"/>
    <property type="project" value="UniProtKB-KW"/>
</dbReference>
<feature type="transmembrane region" description="Helical" evidence="14">
    <location>
        <begin position="227"/>
        <end position="248"/>
    </location>
</feature>
<keyword evidence="17" id="KW-1185">Reference proteome</keyword>
<proteinExistence type="predicted"/>
<evidence type="ECO:0000256" key="2">
    <source>
        <dbReference type="ARBA" id="ARBA00004651"/>
    </source>
</evidence>
<dbReference type="Proteomes" id="UP000490386">
    <property type="component" value="Unassembled WGS sequence"/>
</dbReference>
<evidence type="ECO:0000256" key="1">
    <source>
        <dbReference type="ARBA" id="ARBA00000085"/>
    </source>
</evidence>
<dbReference type="Gene3D" id="3.30.450.20">
    <property type="entry name" value="PAS domain"/>
    <property type="match status" value="2"/>
</dbReference>
<dbReference type="OrthoDB" id="9792686at2"/>
<dbReference type="SMART" id="SM00091">
    <property type="entry name" value="PAS"/>
    <property type="match status" value="1"/>
</dbReference>
<dbReference type="InterPro" id="IPR035965">
    <property type="entry name" value="PAS-like_dom_sf"/>
</dbReference>
<dbReference type="SUPFAM" id="SSF55890">
    <property type="entry name" value="Sporulation response regulatory protein Spo0B"/>
    <property type="match status" value="1"/>
</dbReference>
<sequence length="601" mass="64253">MSAIAFFSPLRSDASCVESDGSSIRSPTAPPRLAFILFSPRPQRRDPTRPAHRRRGGTVRFASWSVATRLFVLQFVAILALTGLGVVIVWADARREAEDDAALRSLAVAETIAHDPFVVEQLETADPSSTLQPYAIVISDSTDVDFITIMDTDRVRITHRNPEEIGRLFQGNIDTALGGSTFTETYTGTLGPSVRAVAPIWDDGEVVALVSAGVTVSNAHVATGSRIALILWSALGALLIGGAGAWALSRYLRRVTDNRGPEDLARMFAYYEGVLRSIDEGLVLVDPKGRIVLANVIAGEYLGLPPFDPRAAPVPVKDLAAPDILREVMLRGDAVVDEIVVTERHVLVVNSEAVVTRGPGQDAPRSAGTVVTLRDHSRIEELSGELETSQTLAAALRSQAHEFANRLHTIIALIELGRPEEAMRLASSTLDVSQELADRLVRAIEDPVLVALLLGKSAQADEMDVRFELHLPERVPASATARDLITIVGNLIDNALDAARTTPAPAVRVLVEELDGEMLIEVSDSGDGPDPEFLGRIFDFGVSGKPGKGRGVGLALVRQAVRRSGGSIEVDGSAFTVCLPLRASDAEHAGAARDGEASDGR</sequence>
<dbReference type="Gene3D" id="1.10.287.130">
    <property type="match status" value="1"/>
</dbReference>
<keyword evidence="5" id="KW-0597">Phosphoprotein</keyword>
<dbReference type="Pfam" id="PF17203">
    <property type="entry name" value="sCache_3_2"/>
    <property type="match status" value="1"/>
</dbReference>
<evidence type="ECO:0000313" key="16">
    <source>
        <dbReference type="EMBL" id="KAB1636694.1"/>
    </source>
</evidence>
<dbReference type="InterPro" id="IPR029151">
    <property type="entry name" value="Sensor-like_sf"/>
</dbReference>
<evidence type="ECO:0000256" key="14">
    <source>
        <dbReference type="SAM" id="Phobius"/>
    </source>
</evidence>
<accession>A0A7J5AYQ8</accession>
<dbReference type="SUPFAM" id="SSF55785">
    <property type="entry name" value="PYP-like sensor domain (PAS domain)"/>
    <property type="match status" value="1"/>
</dbReference>
<dbReference type="InterPro" id="IPR036890">
    <property type="entry name" value="HATPase_C_sf"/>
</dbReference>
<evidence type="ECO:0000256" key="4">
    <source>
        <dbReference type="ARBA" id="ARBA00022475"/>
    </source>
</evidence>
<evidence type="ECO:0000256" key="13">
    <source>
        <dbReference type="ARBA" id="ARBA00023136"/>
    </source>
</evidence>
<dbReference type="InterPro" id="IPR004358">
    <property type="entry name" value="Sig_transdc_His_kin-like_C"/>
</dbReference>
<dbReference type="SUPFAM" id="SSF55874">
    <property type="entry name" value="ATPase domain of HSP90 chaperone/DNA topoisomerase II/histidine kinase"/>
    <property type="match status" value="1"/>
</dbReference>
<dbReference type="PRINTS" id="PR00344">
    <property type="entry name" value="BCTRLSENSOR"/>
</dbReference>
<dbReference type="InterPro" id="IPR033463">
    <property type="entry name" value="sCache_3"/>
</dbReference>
<dbReference type="PROSITE" id="PS50109">
    <property type="entry name" value="HIS_KIN"/>
    <property type="match status" value="1"/>
</dbReference>
<keyword evidence="12" id="KW-0902">Two-component regulatory system</keyword>
<evidence type="ECO:0000256" key="11">
    <source>
        <dbReference type="ARBA" id="ARBA00022989"/>
    </source>
</evidence>
<protein>
    <recommendedName>
        <fullName evidence="3">histidine kinase</fullName>
        <ecNumber evidence="3">2.7.13.3</ecNumber>
    </recommendedName>
</protein>
<organism evidence="16 17">
    <name type="scientific">Pseudoclavibacter terrae</name>
    <dbReference type="NCBI Taxonomy" id="1530195"/>
    <lineage>
        <taxon>Bacteria</taxon>
        <taxon>Bacillati</taxon>
        <taxon>Actinomycetota</taxon>
        <taxon>Actinomycetes</taxon>
        <taxon>Micrococcales</taxon>
        <taxon>Microbacteriaceae</taxon>
        <taxon>Pseudoclavibacter</taxon>
    </lineage>
</organism>
<dbReference type="InterPro" id="IPR003594">
    <property type="entry name" value="HATPase_dom"/>
</dbReference>
<dbReference type="Pfam" id="PF02518">
    <property type="entry name" value="HATPase_c"/>
    <property type="match status" value="1"/>
</dbReference>
<evidence type="ECO:0000256" key="6">
    <source>
        <dbReference type="ARBA" id="ARBA00022679"/>
    </source>
</evidence>
<keyword evidence="9 16" id="KW-0418">Kinase</keyword>
<dbReference type="AlphaFoldDB" id="A0A7J5AYQ8"/>
<name>A0A7J5AYQ8_9MICO</name>
<evidence type="ECO:0000256" key="8">
    <source>
        <dbReference type="ARBA" id="ARBA00022741"/>
    </source>
</evidence>
<evidence type="ECO:0000259" key="15">
    <source>
        <dbReference type="PROSITE" id="PS50109"/>
    </source>
</evidence>
<dbReference type="SMART" id="SM00387">
    <property type="entry name" value="HATPase_c"/>
    <property type="match status" value="1"/>
</dbReference>
<dbReference type="GO" id="GO:0000155">
    <property type="term" value="F:phosphorelay sensor kinase activity"/>
    <property type="evidence" value="ECO:0007669"/>
    <property type="project" value="InterPro"/>
</dbReference>
<dbReference type="PANTHER" id="PTHR43547">
    <property type="entry name" value="TWO-COMPONENT HISTIDINE KINASE"/>
    <property type="match status" value="1"/>
</dbReference>
<comment type="subcellular location">
    <subcellularLocation>
        <location evidence="2">Cell membrane</location>
        <topology evidence="2">Multi-pass membrane protein</topology>
    </subcellularLocation>
</comment>
<keyword evidence="10" id="KW-0067">ATP-binding</keyword>
<keyword evidence="4" id="KW-1003">Cell membrane</keyword>
<keyword evidence="11 14" id="KW-1133">Transmembrane helix</keyword>
<evidence type="ECO:0000256" key="9">
    <source>
        <dbReference type="ARBA" id="ARBA00022777"/>
    </source>
</evidence>
<dbReference type="GO" id="GO:0005886">
    <property type="term" value="C:plasma membrane"/>
    <property type="evidence" value="ECO:0007669"/>
    <property type="project" value="UniProtKB-SubCell"/>
</dbReference>
<comment type="caution">
    <text evidence="16">The sequence shown here is derived from an EMBL/GenBank/DDBJ whole genome shotgun (WGS) entry which is preliminary data.</text>
</comment>
<keyword evidence="6" id="KW-0808">Transferase</keyword>
<dbReference type="EC" id="2.7.13.3" evidence="3"/>